<keyword evidence="10 17" id="KW-0496">Mitochondrion</keyword>
<dbReference type="GO" id="GO:0030145">
    <property type="term" value="F:manganese ion binding"/>
    <property type="evidence" value="ECO:0007669"/>
    <property type="project" value="TreeGrafter"/>
</dbReference>
<dbReference type="Pfam" id="PF00752">
    <property type="entry name" value="XPG_N"/>
    <property type="match status" value="1"/>
</dbReference>
<comment type="function">
    <text evidence="13 17">Structure-specific nuclease with 5'-flap endonuclease and 5'-3' exonuclease activities involved in DNA replication and repair. During DNA replication, cleaves the 5'-overhanging flap structure that is generated by displacement synthesis when DNA polymerase encounters the 5'-end of a downstream Okazaki fragment. It enters the flap from the 5'-end and then tracks to cleave the flap base, leaving a nick for ligation. Also involved in the long patch base excision repair (LP-BER) pathway, by cleaving within the apurinic/apyrimidinic (AP) site-terminated flap. Acts as a genome stabilization factor that prevents flaps from equilibrating into structures that lead to duplications and deletions. Also possesses 5'-3' exonuclease activity on nicked or gapped double-stranded DNA, and exhibits RNase H activity. Also involved in replication and repair of rDNA and in repairing mitochondrial DNA.</text>
</comment>
<keyword evidence="12 17" id="KW-0539">Nucleus</keyword>
<dbReference type="SUPFAM" id="SSF88723">
    <property type="entry name" value="PIN domain-like"/>
    <property type="match status" value="1"/>
</dbReference>
<dbReference type="CDD" id="cd09867">
    <property type="entry name" value="PIN_FEN1"/>
    <property type="match status" value="1"/>
</dbReference>
<evidence type="ECO:0000259" key="20">
    <source>
        <dbReference type="SMART" id="SM00485"/>
    </source>
</evidence>
<organism evidence="21 22">
    <name type="scientific">Pleurodeles waltl</name>
    <name type="common">Iberian ribbed newt</name>
    <dbReference type="NCBI Taxonomy" id="8319"/>
    <lineage>
        <taxon>Eukaryota</taxon>
        <taxon>Metazoa</taxon>
        <taxon>Chordata</taxon>
        <taxon>Craniata</taxon>
        <taxon>Vertebrata</taxon>
        <taxon>Euteleostomi</taxon>
        <taxon>Amphibia</taxon>
        <taxon>Batrachia</taxon>
        <taxon>Caudata</taxon>
        <taxon>Salamandroidea</taxon>
        <taxon>Salamandridae</taxon>
        <taxon>Pleurodelinae</taxon>
        <taxon>Pleurodeles</taxon>
    </lineage>
</organism>
<feature type="domain" description="XPG N-terminal" evidence="20">
    <location>
        <begin position="1"/>
        <end position="104"/>
    </location>
</feature>
<evidence type="ECO:0000256" key="2">
    <source>
        <dbReference type="ARBA" id="ARBA00022705"/>
    </source>
</evidence>
<dbReference type="PANTHER" id="PTHR11081">
    <property type="entry name" value="FLAP ENDONUCLEASE FAMILY MEMBER"/>
    <property type="match status" value="1"/>
</dbReference>
<dbReference type="FunFam" id="3.40.50.1010:FF:000016">
    <property type="entry name" value="Flap endonuclease 1"/>
    <property type="match status" value="1"/>
</dbReference>
<dbReference type="GO" id="GO:0000287">
    <property type="term" value="F:magnesium ion binding"/>
    <property type="evidence" value="ECO:0007669"/>
    <property type="project" value="UniProtKB-UniRule"/>
</dbReference>
<keyword evidence="4 17" id="KW-0479">Metal-binding</keyword>
<dbReference type="Gene3D" id="3.40.50.1010">
    <property type="entry name" value="5'-nuclease"/>
    <property type="match status" value="1"/>
</dbReference>
<dbReference type="SMART" id="SM00484">
    <property type="entry name" value="XPGI"/>
    <property type="match status" value="1"/>
</dbReference>
<dbReference type="InterPro" id="IPR023426">
    <property type="entry name" value="Flap_endonuc"/>
</dbReference>
<dbReference type="InterPro" id="IPR029060">
    <property type="entry name" value="PIN-like_dom_sf"/>
</dbReference>
<evidence type="ECO:0000256" key="11">
    <source>
        <dbReference type="ARBA" id="ARBA00023204"/>
    </source>
</evidence>
<dbReference type="EMBL" id="JANPWB010000004">
    <property type="protein sequence ID" value="KAJ1195072.1"/>
    <property type="molecule type" value="Genomic_DNA"/>
</dbReference>
<dbReference type="GO" id="GO:0017108">
    <property type="term" value="F:5'-flap endonuclease activity"/>
    <property type="evidence" value="ECO:0007669"/>
    <property type="project" value="UniProtKB-UniRule"/>
</dbReference>
<keyword evidence="5 17" id="KW-0255">Endonuclease</keyword>
<dbReference type="GO" id="GO:0043137">
    <property type="term" value="P:DNA replication, removal of RNA primer"/>
    <property type="evidence" value="ECO:0007669"/>
    <property type="project" value="UniProtKB-UniRule"/>
</dbReference>
<keyword evidence="9 17" id="KW-0460">Magnesium</keyword>
<keyword evidence="22" id="KW-1185">Reference proteome</keyword>
<dbReference type="GO" id="GO:0005730">
    <property type="term" value="C:nucleolus"/>
    <property type="evidence" value="ECO:0007669"/>
    <property type="project" value="UniProtKB-SubCell"/>
</dbReference>
<dbReference type="InterPro" id="IPR008918">
    <property type="entry name" value="HhH2"/>
</dbReference>
<dbReference type="SMART" id="SM00279">
    <property type="entry name" value="HhH2"/>
    <property type="match status" value="1"/>
</dbReference>
<dbReference type="GO" id="GO:0005654">
    <property type="term" value="C:nucleoplasm"/>
    <property type="evidence" value="ECO:0007669"/>
    <property type="project" value="UniProtKB-SubCell"/>
</dbReference>
<dbReference type="GO" id="GO:0003677">
    <property type="term" value="F:DNA binding"/>
    <property type="evidence" value="ECO:0007669"/>
    <property type="project" value="UniProtKB-UniRule"/>
</dbReference>
<comment type="cofactor">
    <cofactor evidence="17">
        <name>Mg(2+)</name>
        <dbReference type="ChEBI" id="CHEBI:18420"/>
    </cofactor>
    <text evidence="17">Binds 2 magnesium ions per subunit. They probably participate in the reaction catalyzed by the enzyme. May bind an additional third magnesium ion after substrate binding.</text>
</comment>
<protein>
    <recommendedName>
        <fullName evidence="17">Flap endonuclease 1</fullName>
        <shortName evidence="17">FEN-1</shortName>
        <ecNumber evidence="17">3.1.-.-</ecNumber>
    </recommendedName>
    <alternativeName>
        <fullName evidence="17">Flap structure-specific endonuclease 1</fullName>
    </alternativeName>
</protein>
<evidence type="ECO:0000256" key="10">
    <source>
        <dbReference type="ARBA" id="ARBA00023128"/>
    </source>
</evidence>
<evidence type="ECO:0000256" key="1">
    <source>
        <dbReference type="ARBA" id="ARBA00022553"/>
    </source>
</evidence>
<dbReference type="CDD" id="cd09907">
    <property type="entry name" value="H3TH_FEN1-Euk"/>
    <property type="match status" value="1"/>
</dbReference>
<dbReference type="PRINTS" id="PR00853">
    <property type="entry name" value="XPGRADSUPER"/>
</dbReference>
<comment type="subcellular location">
    <subcellularLocation>
        <location evidence="17">Nucleus</location>
        <location evidence="17">Nucleolus</location>
    </subcellularLocation>
    <subcellularLocation>
        <location evidence="17">Nucleus</location>
        <location evidence="17">Nucleoplasm</location>
    </subcellularLocation>
    <subcellularLocation>
        <location evidence="17">Mitochondrion</location>
    </subcellularLocation>
    <text evidence="17">Resides mostly in the nucleoli and relocalizes to the nucleoplasm upon DNA damage.</text>
</comment>
<dbReference type="InterPro" id="IPR006086">
    <property type="entry name" value="XPG-I_dom"/>
</dbReference>
<proteinExistence type="inferred from homology"/>
<evidence type="ECO:0000256" key="16">
    <source>
        <dbReference type="ARBA" id="ARBA00063178"/>
    </source>
</evidence>
<feature type="region of interest" description="Disordered" evidence="18">
    <location>
        <begin position="325"/>
        <end position="388"/>
    </location>
</feature>
<comment type="subunit">
    <text evidence="16">Interacts with PCNA1 and PCNA2. Three molecules of FEN1 bind to one PCNA trimer with each molecule binding to one PCNA monomer. PCNA stimulates the nuclease activity without altering cleavage specificity.</text>
</comment>
<keyword evidence="8 17" id="KW-0269">Exonuclease</keyword>
<dbReference type="InterPro" id="IPR019974">
    <property type="entry name" value="XPG_CS"/>
</dbReference>
<feature type="domain" description="XPG-I" evidence="19">
    <location>
        <begin position="144"/>
        <end position="214"/>
    </location>
</feature>
<evidence type="ECO:0000256" key="14">
    <source>
        <dbReference type="ARBA" id="ARBA00034726"/>
    </source>
</evidence>
<reference evidence="21" key="1">
    <citation type="journal article" date="2022" name="bioRxiv">
        <title>Sequencing and chromosome-scale assembly of the giantPleurodeles waltlgenome.</title>
        <authorList>
            <person name="Brown T."/>
            <person name="Elewa A."/>
            <person name="Iarovenko S."/>
            <person name="Subramanian E."/>
            <person name="Araus A.J."/>
            <person name="Petzold A."/>
            <person name="Susuki M."/>
            <person name="Suzuki K.-i.T."/>
            <person name="Hayashi T."/>
            <person name="Toyoda A."/>
            <person name="Oliveira C."/>
            <person name="Osipova E."/>
            <person name="Leigh N.D."/>
            <person name="Simon A."/>
            <person name="Yun M.H."/>
        </authorList>
    </citation>
    <scope>NUCLEOTIDE SEQUENCE</scope>
    <source>
        <strain evidence="21">20211129_DDA</strain>
        <tissue evidence="21">Liver</tissue>
    </source>
</reference>
<dbReference type="SUPFAM" id="SSF47807">
    <property type="entry name" value="5' to 3' exonuclease, C-terminal subdomain"/>
    <property type="match status" value="1"/>
</dbReference>
<sequence>MGITKLAAVIREAAPEAVSRASLQDYGGRIVAVDTSVAIYQFLTGMPEIHNRNGENISLLQGLFFRTVTLLENGIKPVYVFDGRPPELKQPLLAKRAETAKFSRRSVGAGAISAASSPAEQSGGLDPLLIPDRASEKDCETLLRHLGVPCLQAPGEAEATCAALVASGRAWCTVTEDMDALPFGSTRLVRHLTAGKKGEIEEYSLPIILEKLKLNRRQFVDLCILLGCDYTGKIQGLGPKKALNLLQKHGSIEGIMQHTNKQNLPCPDDWRFEEARALFLQPSVIDDSRVHLEWTEPDEEKLVQFLSHQKHMKEARVRSRMENMRKTQLKKRKALEKMPTPEKRQRTMGEFFSVKKNVKSVSKPQSVDVPQMFLGEKSHSHSPHPSGS</sequence>
<evidence type="ECO:0000256" key="3">
    <source>
        <dbReference type="ARBA" id="ARBA00022722"/>
    </source>
</evidence>
<keyword evidence="7 17" id="KW-0378">Hydrolase</keyword>
<evidence type="ECO:0000259" key="19">
    <source>
        <dbReference type="SMART" id="SM00484"/>
    </source>
</evidence>
<evidence type="ECO:0000256" key="6">
    <source>
        <dbReference type="ARBA" id="ARBA00022763"/>
    </source>
</evidence>
<evidence type="ECO:0000256" key="17">
    <source>
        <dbReference type="HAMAP-Rule" id="MF_03140"/>
    </source>
</evidence>
<dbReference type="FunFam" id="1.10.150.20:FF:000009">
    <property type="entry name" value="Flap endonuclease 1"/>
    <property type="match status" value="1"/>
</dbReference>
<evidence type="ECO:0000313" key="21">
    <source>
        <dbReference type="EMBL" id="KAJ1195072.1"/>
    </source>
</evidence>
<dbReference type="InterPro" id="IPR006084">
    <property type="entry name" value="XPG/Rad2"/>
</dbReference>
<comment type="caution">
    <text evidence="21">The sequence shown here is derived from an EMBL/GenBank/DDBJ whole genome shotgun (WGS) entry which is preliminary data.</text>
</comment>
<evidence type="ECO:0000256" key="4">
    <source>
        <dbReference type="ARBA" id="ARBA00022723"/>
    </source>
</evidence>
<feature type="compositionally biased region" description="Basic and acidic residues" evidence="18">
    <location>
        <begin position="335"/>
        <end position="347"/>
    </location>
</feature>
<comment type="similarity">
    <text evidence="14 17">Belongs to the XPG/RAD2 endonuclease family. FEN1 subfamily.</text>
</comment>
<keyword evidence="6 17" id="KW-0227">DNA damage</keyword>
<keyword evidence="3 17" id="KW-0540">Nuclease</keyword>
<keyword evidence="11 17" id="KW-0234">DNA repair</keyword>
<dbReference type="PANTHER" id="PTHR11081:SF71">
    <property type="entry name" value="FLAP ENDONUCLEASE 1"/>
    <property type="match status" value="1"/>
</dbReference>
<dbReference type="Gene3D" id="1.10.150.20">
    <property type="entry name" value="5' to 3' exonuclease, C-terminal subdomain"/>
    <property type="match status" value="1"/>
</dbReference>
<dbReference type="InterPro" id="IPR036279">
    <property type="entry name" value="5-3_exonuclease_C_sf"/>
</dbReference>
<dbReference type="EC" id="3.1.-.-" evidence="17"/>
<dbReference type="Proteomes" id="UP001066276">
    <property type="component" value="Chromosome 2_2"/>
</dbReference>
<name>A0AAV7V2T4_PLEWA</name>
<dbReference type="GO" id="GO:0008409">
    <property type="term" value="F:5'-3' exonuclease activity"/>
    <property type="evidence" value="ECO:0007669"/>
    <property type="project" value="UniProtKB-UniRule"/>
</dbReference>
<dbReference type="AlphaFoldDB" id="A0AAV7V2T4"/>
<dbReference type="GO" id="GO:0006284">
    <property type="term" value="P:base-excision repair"/>
    <property type="evidence" value="ECO:0007669"/>
    <property type="project" value="UniProtKB-UniRule"/>
</dbReference>
<evidence type="ECO:0000256" key="12">
    <source>
        <dbReference type="ARBA" id="ARBA00023242"/>
    </source>
</evidence>
<evidence type="ECO:0000256" key="18">
    <source>
        <dbReference type="SAM" id="MobiDB-lite"/>
    </source>
</evidence>
<evidence type="ECO:0000256" key="9">
    <source>
        <dbReference type="ARBA" id="ARBA00022842"/>
    </source>
</evidence>
<comment type="subunit">
    <text evidence="15">Interacts with PCNA. Three molecules of FEN1 bind to one PCNA trimer with each molecule binding to one PCNA monomer. PCNA stimulates the nuclease activity without altering cleavage specificity. The C-terminal domain binds EP300; can bind simultaneously to both PCNA and EP300. Interacts with DDX11; this interaction is direct and increases flap endonuclease activity of FEN1. Interacts with WDR4; regulating its endonuclease activity. Interacts with POLB.</text>
</comment>
<dbReference type="InterPro" id="IPR006085">
    <property type="entry name" value="XPG_DNA_repair_N"/>
</dbReference>
<gene>
    <name evidence="21" type="ORF">NDU88_004355</name>
</gene>
<dbReference type="HAMAP" id="MF_00614">
    <property type="entry name" value="Fen"/>
    <property type="match status" value="1"/>
</dbReference>
<evidence type="ECO:0000256" key="7">
    <source>
        <dbReference type="ARBA" id="ARBA00022801"/>
    </source>
</evidence>
<dbReference type="GO" id="GO:0005739">
    <property type="term" value="C:mitochondrion"/>
    <property type="evidence" value="ECO:0007669"/>
    <property type="project" value="UniProtKB-SubCell"/>
</dbReference>
<accession>A0AAV7V2T4</accession>
<keyword evidence="1 17" id="KW-0597">Phosphoprotein</keyword>
<dbReference type="SMART" id="SM00485">
    <property type="entry name" value="XPGN"/>
    <property type="match status" value="1"/>
</dbReference>
<evidence type="ECO:0000313" key="22">
    <source>
        <dbReference type="Proteomes" id="UP001066276"/>
    </source>
</evidence>
<dbReference type="GO" id="GO:0004523">
    <property type="term" value="F:RNA-DNA hybrid ribonuclease activity"/>
    <property type="evidence" value="ECO:0007669"/>
    <property type="project" value="TreeGrafter"/>
</dbReference>
<evidence type="ECO:0000256" key="15">
    <source>
        <dbReference type="ARBA" id="ARBA00046466"/>
    </source>
</evidence>
<evidence type="ECO:0000256" key="8">
    <source>
        <dbReference type="ARBA" id="ARBA00022839"/>
    </source>
</evidence>
<dbReference type="Pfam" id="PF00867">
    <property type="entry name" value="XPG_I"/>
    <property type="match status" value="1"/>
</dbReference>
<evidence type="ECO:0000256" key="5">
    <source>
        <dbReference type="ARBA" id="ARBA00022759"/>
    </source>
</evidence>
<keyword evidence="2 17" id="KW-0235">DNA replication</keyword>
<evidence type="ECO:0000256" key="13">
    <source>
        <dbReference type="ARBA" id="ARBA00029382"/>
    </source>
</evidence>
<dbReference type="PROSITE" id="PS00841">
    <property type="entry name" value="XPG_1"/>
    <property type="match status" value="1"/>
</dbReference>